<comment type="similarity">
    <text evidence="7">Belongs to the lyase 1 family. Argininosuccinate lyase subfamily.</text>
</comment>
<evidence type="ECO:0000313" key="11">
    <source>
        <dbReference type="EMBL" id="QDU69053.1"/>
    </source>
</evidence>
<dbReference type="HAMAP" id="MF_00006">
    <property type="entry name" value="Arg_succ_lyase"/>
    <property type="match status" value="1"/>
</dbReference>
<feature type="domain" description="Argininosuccinate lyase C-terminal" evidence="10">
    <location>
        <begin position="380"/>
        <end position="447"/>
    </location>
</feature>
<dbReference type="PRINTS" id="PR00145">
    <property type="entry name" value="ARGSUCLYASE"/>
</dbReference>
<accession>A0A518BPZ9</accession>
<dbReference type="InterPro" id="IPR000362">
    <property type="entry name" value="Fumarate_lyase_fam"/>
</dbReference>
<dbReference type="EMBL" id="CP036287">
    <property type="protein sequence ID" value="QDU69053.1"/>
    <property type="molecule type" value="Genomic_DNA"/>
</dbReference>
<dbReference type="UniPathway" id="UPA00068">
    <property type="reaction ID" value="UER00114"/>
</dbReference>
<name>A0A518BPZ9_9BACT</name>
<keyword evidence="5 7" id="KW-0028">Amino-acid biosynthesis</keyword>
<evidence type="ECO:0000313" key="12">
    <source>
        <dbReference type="Proteomes" id="UP000316921"/>
    </source>
</evidence>
<dbReference type="CDD" id="cd01359">
    <property type="entry name" value="Argininosuccinate_lyase"/>
    <property type="match status" value="1"/>
</dbReference>
<keyword evidence="6 7" id="KW-0456">Lyase</keyword>
<evidence type="ECO:0000256" key="1">
    <source>
        <dbReference type="ARBA" id="ARBA00000985"/>
    </source>
</evidence>
<dbReference type="PANTHER" id="PTHR43814">
    <property type="entry name" value="ARGININOSUCCINATE LYASE"/>
    <property type="match status" value="1"/>
</dbReference>
<dbReference type="InterPro" id="IPR008948">
    <property type="entry name" value="L-Aspartase-like"/>
</dbReference>
<dbReference type="GO" id="GO:0005829">
    <property type="term" value="C:cytosol"/>
    <property type="evidence" value="ECO:0007669"/>
    <property type="project" value="TreeGrafter"/>
</dbReference>
<dbReference type="InterPro" id="IPR009049">
    <property type="entry name" value="Argininosuccinate_lyase"/>
</dbReference>
<dbReference type="InterPro" id="IPR022761">
    <property type="entry name" value="Fumarate_lyase_N"/>
</dbReference>
<dbReference type="InterPro" id="IPR024083">
    <property type="entry name" value="Fumarase/histidase_N"/>
</dbReference>
<gene>
    <name evidence="7" type="primary">argH</name>
    <name evidence="11" type="ORF">Pla133_41690</name>
</gene>
<dbReference type="Gene3D" id="1.20.200.10">
    <property type="entry name" value="Fumarase/aspartase (Central domain)"/>
    <property type="match status" value="1"/>
</dbReference>
<dbReference type="Gene3D" id="1.10.40.30">
    <property type="entry name" value="Fumarase/aspartase (C-terminal domain)"/>
    <property type="match status" value="1"/>
</dbReference>
<dbReference type="FunFam" id="1.10.40.30:FF:000001">
    <property type="entry name" value="Argininosuccinate lyase"/>
    <property type="match status" value="1"/>
</dbReference>
<feature type="region of interest" description="Disordered" evidence="8">
    <location>
        <begin position="470"/>
        <end position="489"/>
    </location>
</feature>
<dbReference type="EC" id="4.3.2.1" evidence="3 7"/>
<dbReference type="AlphaFoldDB" id="A0A518BPZ9"/>
<keyword evidence="7" id="KW-0963">Cytoplasm</keyword>
<dbReference type="InterPro" id="IPR029419">
    <property type="entry name" value="Arg_succ_lyase_C"/>
</dbReference>
<dbReference type="PANTHER" id="PTHR43814:SF1">
    <property type="entry name" value="ARGININOSUCCINATE LYASE"/>
    <property type="match status" value="1"/>
</dbReference>
<dbReference type="GO" id="GO:0004056">
    <property type="term" value="F:argininosuccinate lyase activity"/>
    <property type="evidence" value="ECO:0007669"/>
    <property type="project" value="UniProtKB-UniRule"/>
</dbReference>
<dbReference type="GO" id="GO:0042450">
    <property type="term" value="P:L-arginine biosynthetic process via ornithine"/>
    <property type="evidence" value="ECO:0007669"/>
    <property type="project" value="UniProtKB-UniRule"/>
</dbReference>
<organism evidence="11 12">
    <name type="scientific">Engelhardtia mirabilis</name>
    <dbReference type="NCBI Taxonomy" id="2528011"/>
    <lineage>
        <taxon>Bacteria</taxon>
        <taxon>Pseudomonadati</taxon>
        <taxon>Planctomycetota</taxon>
        <taxon>Planctomycetia</taxon>
        <taxon>Planctomycetia incertae sedis</taxon>
        <taxon>Engelhardtia</taxon>
    </lineage>
</organism>
<feature type="domain" description="Fumarate lyase N-terminal" evidence="9">
    <location>
        <begin position="21"/>
        <end position="317"/>
    </location>
</feature>
<keyword evidence="12" id="KW-1185">Reference proteome</keyword>
<dbReference type="KEGG" id="pbap:Pla133_41690"/>
<dbReference type="InterPro" id="IPR020557">
    <property type="entry name" value="Fumarate_lyase_CS"/>
</dbReference>
<evidence type="ECO:0000259" key="9">
    <source>
        <dbReference type="Pfam" id="PF00206"/>
    </source>
</evidence>
<evidence type="ECO:0000256" key="7">
    <source>
        <dbReference type="HAMAP-Rule" id="MF_00006"/>
    </source>
</evidence>
<comment type="pathway">
    <text evidence="2 7">Amino-acid biosynthesis; L-arginine biosynthesis; L-arginine from L-ornithine and carbamoyl phosphate: step 3/3.</text>
</comment>
<dbReference type="Pfam" id="PF14698">
    <property type="entry name" value="ASL_C2"/>
    <property type="match status" value="1"/>
</dbReference>
<keyword evidence="4 7" id="KW-0055">Arginine biosynthesis</keyword>
<proteinExistence type="inferred from homology"/>
<sequence>MDIGIESGEGLAGSQVGLWGGRFASGQDPRFLAFQESLSIDRRLIFEDLEVSRVWARALVPAGVLDENEAEKLVAGLDAIEREVRADPQVLLRSAAEDVHSFVEARLNAALGDLGRRLHTGRSRNDQVATGVRMHLRRVSAGLQARLGALQLALAELAEGTSDLALPGYTHMQRAQPITAGHHSLAYVEMFERDAQRLGDAAARMDRCPLGCGALAGTAFEIDREAVARDLGFGGGPCRNSIDAVSDRDHLCELVFAASLISVHLSRLAEDWIFFATNEAGFLELDDAVCTGSSLMPQKKNPDALELIRGKCGHVTGALQALLTMLKGTPLAYNRDLQEDKRALFLALDETAACLEVAELCVRGARYDAERCRSAATTGYLNATDLADLLVRAGVPFRTAHERAGVAVRRALELGVELEDLPAALRTQLLPELGEDLSEALSIDAVLARRSVVGGTAPVRVHAEAERWKTELGTRLPQDPSPTTTSDRA</sequence>
<dbReference type="PROSITE" id="PS00163">
    <property type="entry name" value="FUMARATE_LYASES"/>
    <property type="match status" value="1"/>
</dbReference>
<comment type="subcellular location">
    <subcellularLocation>
        <location evidence="7">Cytoplasm</location>
    </subcellularLocation>
</comment>
<reference evidence="11 12" key="1">
    <citation type="submission" date="2019-02" db="EMBL/GenBank/DDBJ databases">
        <title>Deep-cultivation of Planctomycetes and their phenomic and genomic characterization uncovers novel biology.</title>
        <authorList>
            <person name="Wiegand S."/>
            <person name="Jogler M."/>
            <person name="Boedeker C."/>
            <person name="Pinto D."/>
            <person name="Vollmers J."/>
            <person name="Rivas-Marin E."/>
            <person name="Kohn T."/>
            <person name="Peeters S.H."/>
            <person name="Heuer A."/>
            <person name="Rast P."/>
            <person name="Oberbeckmann S."/>
            <person name="Bunk B."/>
            <person name="Jeske O."/>
            <person name="Meyerdierks A."/>
            <person name="Storesund J.E."/>
            <person name="Kallscheuer N."/>
            <person name="Luecker S."/>
            <person name="Lage O.M."/>
            <person name="Pohl T."/>
            <person name="Merkel B.J."/>
            <person name="Hornburger P."/>
            <person name="Mueller R.-W."/>
            <person name="Bruemmer F."/>
            <person name="Labrenz M."/>
            <person name="Spormann A.M."/>
            <person name="Op den Camp H."/>
            <person name="Overmann J."/>
            <person name="Amann R."/>
            <person name="Jetten M.S.M."/>
            <person name="Mascher T."/>
            <person name="Medema M.H."/>
            <person name="Devos D.P."/>
            <person name="Kaster A.-K."/>
            <person name="Ovreas L."/>
            <person name="Rohde M."/>
            <person name="Galperin M.Y."/>
            <person name="Jogler C."/>
        </authorList>
    </citation>
    <scope>NUCLEOTIDE SEQUENCE [LARGE SCALE GENOMIC DNA]</scope>
    <source>
        <strain evidence="11 12">Pla133</strain>
    </source>
</reference>
<protein>
    <recommendedName>
        <fullName evidence="3 7">Argininosuccinate lyase</fullName>
        <shortName evidence="7">ASAL</shortName>
        <ecNumber evidence="3 7">4.3.2.1</ecNumber>
    </recommendedName>
    <alternativeName>
        <fullName evidence="7">Arginosuccinase</fullName>
    </alternativeName>
</protein>
<evidence type="ECO:0000256" key="2">
    <source>
        <dbReference type="ARBA" id="ARBA00004941"/>
    </source>
</evidence>
<dbReference type="PRINTS" id="PR00149">
    <property type="entry name" value="FUMRATELYASE"/>
</dbReference>
<evidence type="ECO:0000259" key="10">
    <source>
        <dbReference type="Pfam" id="PF14698"/>
    </source>
</evidence>
<dbReference type="SUPFAM" id="SSF48557">
    <property type="entry name" value="L-aspartase-like"/>
    <property type="match status" value="1"/>
</dbReference>
<dbReference type="Gene3D" id="1.10.275.10">
    <property type="entry name" value="Fumarase/aspartase (N-terminal domain)"/>
    <property type="match status" value="1"/>
</dbReference>
<dbReference type="Proteomes" id="UP000316921">
    <property type="component" value="Chromosome"/>
</dbReference>
<evidence type="ECO:0000256" key="3">
    <source>
        <dbReference type="ARBA" id="ARBA00012338"/>
    </source>
</evidence>
<comment type="catalytic activity">
    <reaction evidence="1 7">
        <text>2-(N(omega)-L-arginino)succinate = fumarate + L-arginine</text>
        <dbReference type="Rhea" id="RHEA:24020"/>
        <dbReference type="ChEBI" id="CHEBI:29806"/>
        <dbReference type="ChEBI" id="CHEBI:32682"/>
        <dbReference type="ChEBI" id="CHEBI:57472"/>
        <dbReference type="EC" id="4.3.2.1"/>
    </reaction>
</comment>
<dbReference type="Pfam" id="PF00206">
    <property type="entry name" value="Lyase_1"/>
    <property type="match status" value="1"/>
</dbReference>
<evidence type="ECO:0000256" key="6">
    <source>
        <dbReference type="ARBA" id="ARBA00023239"/>
    </source>
</evidence>
<evidence type="ECO:0000256" key="5">
    <source>
        <dbReference type="ARBA" id="ARBA00022605"/>
    </source>
</evidence>
<evidence type="ECO:0000256" key="4">
    <source>
        <dbReference type="ARBA" id="ARBA00022571"/>
    </source>
</evidence>
<dbReference type="NCBIfam" id="TIGR00838">
    <property type="entry name" value="argH"/>
    <property type="match status" value="1"/>
</dbReference>
<dbReference type="FunFam" id="1.20.200.10:FF:000015">
    <property type="entry name" value="argininosuccinate lyase isoform X2"/>
    <property type="match status" value="1"/>
</dbReference>
<evidence type="ECO:0000256" key="8">
    <source>
        <dbReference type="SAM" id="MobiDB-lite"/>
    </source>
</evidence>